<proteinExistence type="predicted"/>
<dbReference type="AlphaFoldDB" id="A0AAN9S053"/>
<name>A0AAN9S053_PSOTE</name>
<gene>
    <name evidence="1" type="ORF">VNO78_26915</name>
</gene>
<comment type="caution">
    <text evidence="1">The sequence shown here is derived from an EMBL/GenBank/DDBJ whole genome shotgun (WGS) entry which is preliminary data.</text>
</comment>
<dbReference type="Proteomes" id="UP001386955">
    <property type="component" value="Unassembled WGS sequence"/>
</dbReference>
<evidence type="ECO:0000313" key="1">
    <source>
        <dbReference type="EMBL" id="KAK7386582.1"/>
    </source>
</evidence>
<protein>
    <submittedName>
        <fullName evidence="1">Uncharacterized protein</fullName>
    </submittedName>
</protein>
<organism evidence="1 2">
    <name type="scientific">Psophocarpus tetragonolobus</name>
    <name type="common">Winged bean</name>
    <name type="synonym">Dolichos tetragonolobus</name>
    <dbReference type="NCBI Taxonomy" id="3891"/>
    <lineage>
        <taxon>Eukaryota</taxon>
        <taxon>Viridiplantae</taxon>
        <taxon>Streptophyta</taxon>
        <taxon>Embryophyta</taxon>
        <taxon>Tracheophyta</taxon>
        <taxon>Spermatophyta</taxon>
        <taxon>Magnoliopsida</taxon>
        <taxon>eudicotyledons</taxon>
        <taxon>Gunneridae</taxon>
        <taxon>Pentapetalae</taxon>
        <taxon>rosids</taxon>
        <taxon>fabids</taxon>
        <taxon>Fabales</taxon>
        <taxon>Fabaceae</taxon>
        <taxon>Papilionoideae</taxon>
        <taxon>50 kb inversion clade</taxon>
        <taxon>NPAAA clade</taxon>
        <taxon>indigoferoid/millettioid clade</taxon>
        <taxon>Phaseoleae</taxon>
        <taxon>Psophocarpus</taxon>
    </lineage>
</organism>
<reference evidence="1 2" key="1">
    <citation type="submission" date="2024-01" db="EMBL/GenBank/DDBJ databases">
        <title>The genomes of 5 underutilized Papilionoideae crops provide insights into root nodulation and disease resistanc.</title>
        <authorList>
            <person name="Jiang F."/>
        </authorList>
    </citation>
    <scope>NUCLEOTIDE SEQUENCE [LARGE SCALE GENOMIC DNA]</scope>
    <source>
        <strain evidence="1">DUOXIRENSHENG_FW03</strain>
        <tissue evidence="1">Leaves</tissue>
    </source>
</reference>
<keyword evidence="2" id="KW-1185">Reference proteome</keyword>
<dbReference type="EMBL" id="JAYMYS010000007">
    <property type="protein sequence ID" value="KAK7386582.1"/>
    <property type="molecule type" value="Genomic_DNA"/>
</dbReference>
<evidence type="ECO:0000313" key="2">
    <source>
        <dbReference type="Proteomes" id="UP001386955"/>
    </source>
</evidence>
<sequence>MFEVTVIGDRDECIEILAEELVLKGQNFGWYICGNHPFWRHKEMPIAKAISYSQAYLYKHPIVMHHFSWDVSTMEASPSWNFMLILKSCPSE</sequence>
<accession>A0AAN9S053</accession>